<keyword evidence="1" id="KW-0732">Signal</keyword>
<name>A0ABQ2Y7B5_9ACTN</name>
<reference evidence="3" key="1">
    <citation type="journal article" date="2019" name="Int. J. Syst. Evol. Microbiol.">
        <title>The Global Catalogue of Microorganisms (GCM) 10K type strain sequencing project: providing services to taxonomists for standard genome sequencing and annotation.</title>
        <authorList>
            <consortium name="The Broad Institute Genomics Platform"/>
            <consortium name="The Broad Institute Genome Sequencing Center for Infectious Disease"/>
            <person name="Wu L."/>
            <person name="Ma J."/>
        </authorList>
    </citation>
    <scope>NUCLEOTIDE SEQUENCE [LARGE SCALE GENOMIC DNA]</scope>
    <source>
        <strain evidence="3">JCM 4586</strain>
    </source>
</reference>
<sequence>MFSSTQRRLTAGAAALAGALTLGLGTFGSTAASAQQLTLVRCTGGGFTMDVNASAIGSGTLSDCRAPGHPELTSAVISMTGLPTVSDDIVETTTSDKITWNTGAVTRLTEARTFVPTLGNRVREAGEGATVSGLFHPSDETELGRGTQTFNHAHHFVINNGFTLALADGALG</sequence>
<dbReference type="RefSeq" id="WP_190020842.1">
    <property type="nucleotide sequence ID" value="NZ_BMUT01000002.1"/>
</dbReference>
<feature type="signal peptide" evidence="1">
    <location>
        <begin position="1"/>
        <end position="34"/>
    </location>
</feature>
<dbReference type="EMBL" id="BMUT01000002">
    <property type="protein sequence ID" value="GGX71435.1"/>
    <property type="molecule type" value="Genomic_DNA"/>
</dbReference>
<evidence type="ECO:0000256" key="1">
    <source>
        <dbReference type="SAM" id="SignalP"/>
    </source>
</evidence>
<gene>
    <name evidence="2" type="ORF">GCM10010324_15740</name>
</gene>
<protein>
    <submittedName>
        <fullName evidence="2">Uncharacterized protein</fullName>
    </submittedName>
</protein>
<feature type="chain" id="PRO_5045315364" evidence="1">
    <location>
        <begin position="35"/>
        <end position="172"/>
    </location>
</feature>
<dbReference type="InterPro" id="IPR006311">
    <property type="entry name" value="TAT_signal"/>
</dbReference>
<organism evidence="2 3">
    <name type="scientific">Streptomyces hiroshimensis</name>
    <dbReference type="NCBI Taxonomy" id="66424"/>
    <lineage>
        <taxon>Bacteria</taxon>
        <taxon>Bacillati</taxon>
        <taxon>Actinomycetota</taxon>
        <taxon>Actinomycetes</taxon>
        <taxon>Kitasatosporales</taxon>
        <taxon>Streptomycetaceae</taxon>
        <taxon>Streptomyces</taxon>
    </lineage>
</organism>
<comment type="caution">
    <text evidence="2">The sequence shown here is derived from an EMBL/GenBank/DDBJ whole genome shotgun (WGS) entry which is preliminary data.</text>
</comment>
<keyword evidence="3" id="KW-1185">Reference proteome</keyword>
<accession>A0ABQ2Y7B5</accession>
<proteinExistence type="predicted"/>
<evidence type="ECO:0000313" key="2">
    <source>
        <dbReference type="EMBL" id="GGX71435.1"/>
    </source>
</evidence>
<evidence type="ECO:0000313" key="3">
    <source>
        <dbReference type="Proteomes" id="UP000659223"/>
    </source>
</evidence>
<dbReference type="Proteomes" id="UP000659223">
    <property type="component" value="Unassembled WGS sequence"/>
</dbReference>
<dbReference type="PROSITE" id="PS51318">
    <property type="entry name" value="TAT"/>
    <property type="match status" value="1"/>
</dbReference>